<keyword evidence="6" id="KW-1185">Reference proteome</keyword>
<dbReference type="EMBL" id="QGLF01000007">
    <property type="protein sequence ID" value="PWR17971.1"/>
    <property type="molecule type" value="Genomic_DNA"/>
</dbReference>
<sequence length="374" mass="38711">MREWLKILTLASLLAGPPALARADDEAEGPALSAEAAAALAAMNGAIVDRHVLPAFTRLAAAAAALEAGAAAFCRAPDEAGLDRLRALYADASDGWQGVQHLRFGPLELFMRSSRLMFWPDPRDSVGRQLADLLGKGDAAQFRPDALEKLSVSIQGLPALERLLYGDDAGLLLAGNGDAALRCAAAAGIAANIARQAAGVLADWQGGSVAYAAMLKAAGGGNEYYRTPQEAAVELFKSLHLAVEMVADRKLSRALGDRPGGAKPRLLEQWRSGRSLANIRIDLAAALDLWRSGMGDVVKARDAVLAAKVDKALADLVAAAAAIEGPLDKALTDAGQRPRLVALVADAGAAKALLANEVAPALGIPVGFNALDGD</sequence>
<dbReference type="CDD" id="cd14659">
    <property type="entry name" value="Imelysin-like_IPPA"/>
    <property type="match status" value="1"/>
</dbReference>
<evidence type="ECO:0000313" key="6">
    <source>
        <dbReference type="Proteomes" id="UP000246077"/>
    </source>
</evidence>
<dbReference type="OrthoDB" id="5729110at2"/>
<keyword evidence="2 3" id="KW-0732">Signal</keyword>
<evidence type="ECO:0000256" key="1">
    <source>
        <dbReference type="ARBA" id="ARBA00004196"/>
    </source>
</evidence>
<organism evidence="5 6">
    <name type="scientific">Zavarzinia compransoris</name>
    <dbReference type="NCBI Taxonomy" id="1264899"/>
    <lineage>
        <taxon>Bacteria</taxon>
        <taxon>Pseudomonadati</taxon>
        <taxon>Pseudomonadota</taxon>
        <taxon>Alphaproteobacteria</taxon>
        <taxon>Rhodospirillales</taxon>
        <taxon>Zavarziniaceae</taxon>
        <taxon>Zavarzinia</taxon>
    </lineage>
</organism>
<dbReference type="GO" id="GO:0030313">
    <property type="term" value="C:cell envelope"/>
    <property type="evidence" value="ECO:0007669"/>
    <property type="project" value="UniProtKB-SubCell"/>
</dbReference>
<gene>
    <name evidence="5" type="ORF">DKG75_20740</name>
</gene>
<comment type="subcellular location">
    <subcellularLocation>
        <location evidence="1">Cell envelope</location>
    </subcellularLocation>
</comment>
<dbReference type="RefSeq" id="WP_109923105.1">
    <property type="nucleotide sequence ID" value="NZ_QGLF01000007.1"/>
</dbReference>
<feature type="chain" id="PRO_5016426354" description="Imelysin-like domain-containing protein" evidence="3">
    <location>
        <begin position="22"/>
        <end position="374"/>
    </location>
</feature>
<evidence type="ECO:0000256" key="3">
    <source>
        <dbReference type="SAM" id="SignalP"/>
    </source>
</evidence>
<name>A0A317DTH6_9PROT</name>
<feature type="domain" description="Imelysin-like" evidence="4">
    <location>
        <begin position="53"/>
        <end position="347"/>
    </location>
</feature>
<proteinExistence type="predicted"/>
<dbReference type="InterPro" id="IPR018976">
    <property type="entry name" value="Imelysin-like"/>
</dbReference>
<comment type="caution">
    <text evidence="5">The sequence shown here is derived from an EMBL/GenBank/DDBJ whole genome shotgun (WGS) entry which is preliminary data.</text>
</comment>
<dbReference type="InterPro" id="IPR038352">
    <property type="entry name" value="Imelysin_sf"/>
</dbReference>
<reference evidence="6" key="1">
    <citation type="submission" date="2018-05" db="EMBL/GenBank/DDBJ databases">
        <title>Zavarzinia sp. HR-AS.</title>
        <authorList>
            <person name="Lee Y."/>
            <person name="Jeon C.O."/>
        </authorList>
    </citation>
    <scope>NUCLEOTIDE SEQUENCE [LARGE SCALE GENOMIC DNA]</scope>
    <source>
        <strain evidence="6">DSM 1231</strain>
    </source>
</reference>
<evidence type="ECO:0000259" key="4">
    <source>
        <dbReference type="Pfam" id="PF09375"/>
    </source>
</evidence>
<dbReference type="Gene3D" id="1.20.1420.20">
    <property type="entry name" value="M75 peptidase, HXXE motif"/>
    <property type="match status" value="1"/>
</dbReference>
<dbReference type="AlphaFoldDB" id="A0A317DTH6"/>
<dbReference type="InterPro" id="IPR034984">
    <property type="entry name" value="Imelysin-like_IPPA"/>
</dbReference>
<dbReference type="Proteomes" id="UP000246077">
    <property type="component" value="Unassembled WGS sequence"/>
</dbReference>
<feature type="signal peptide" evidence="3">
    <location>
        <begin position="1"/>
        <end position="21"/>
    </location>
</feature>
<protein>
    <recommendedName>
        <fullName evidence="4">Imelysin-like domain-containing protein</fullName>
    </recommendedName>
</protein>
<evidence type="ECO:0000313" key="5">
    <source>
        <dbReference type="EMBL" id="PWR17971.1"/>
    </source>
</evidence>
<dbReference type="Pfam" id="PF09375">
    <property type="entry name" value="Peptidase_M75"/>
    <property type="match status" value="1"/>
</dbReference>
<evidence type="ECO:0000256" key="2">
    <source>
        <dbReference type="ARBA" id="ARBA00022729"/>
    </source>
</evidence>
<accession>A0A317DTH6</accession>